<dbReference type="InterPro" id="IPR035461">
    <property type="entry name" value="GmhA/DiaA"/>
</dbReference>
<proteinExistence type="predicted"/>
<evidence type="ECO:0000313" key="2">
    <source>
        <dbReference type="EMBL" id="SDG39041.1"/>
    </source>
</evidence>
<feature type="domain" description="SIS" evidence="1">
    <location>
        <begin position="42"/>
        <end position="211"/>
    </location>
</feature>
<dbReference type="GO" id="GO:1901135">
    <property type="term" value="P:carbohydrate derivative metabolic process"/>
    <property type="evidence" value="ECO:0007669"/>
    <property type="project" value="InterPro"/>
</dbReference>
<dbReference type="RefSeq" id="WP_092613985.1">
    <property type="nucleotide sequence ID" value="NZ_FNCV01000001.1"/>
</dbReference>
<dbReference type="PROSITE" id="PS51464">
    <property type="entry name" value="SIS"/>
    <property type="match status" value="1"/>
</dbReference>
<keyword evidence="2" id="KW-0413">Isomerase</keyword>
<dbReference type="CDD" id="cd05006">
    <property type="entry name" value="SIS_GmhA"/>
    <property type="match status" value="1"/>
</dbReference>
<reference evidence="3" key="1">
    <citation type="submission" date="2016-10" db="EMBL/GenBank/DDBJ databases">
        <authorList>
            <person name="Varghese N."/>
            <person name="Submissions S."/>
        </authorList>
    </citation>
    <scope>NUCLEOTIDE SEQUENCE [LARGE SCALE GENOMIC DNA]</scope>
    <source>
        <strain evidence="3">930I</strain>
    </source>
</reference>
<dbReference type="InterPro" id="IPR050099">
    <property type="entry name" value="SIS_GmhA/DiaA_subfam"/>
</dbReference>
<dbReference type="PANTHER" id="PTHR30390">
    <property type="entry name" value="SEDOHEPTULOSE 7-PHOSPHATE ISOMERASE / DNAA INITIATOR-ASSOCIATING FACTOR FOR REPLICATION INITIATION"/>
    <property type="match status" value="1"/>
</dbReference>
<sequence>MPATPPLFPDRPYAAPADFLADYQGALAAALAGVDAARFEAAATLLGRAVRERRTLFYCGNGGSSALAGHGANDFLKCVRTETDLAPRTHSLAANTQVLTTIANDLGYENIFVYQLQSLADPGDVLVTISSSGDSENVVRALSWAVENGLSTLALTGFSGGRAATLAEVNLHVPATNYGLIEDAHLSLLHALAQYVRLTATAPDKLGRVRF</sequence>
<keyword evidence="3" id="KW-1185">Reference proteome</keyword>
<dbReference type="SUPFAM" id="SSF53697">
    <property type="entry name" value="SIS domain"/>
    <property type="match status" value="1"/>
</dbReference>
<dbReference type="GO" id="GO:0097367">
    <property type="term" value="F:carbohydrate derivative binding"/>
    <property type="evidence" value="ECO:0007669"/>
    <property type="project" value="InterPro"/>
</dbReference>
<dbReference type="OrthoDB" id="9810929at2"/>
<protein>
    <submittedName>
        <fullName evidence="2">D-sedoheptulose 7-phosphate isomerase/D-glycero-D-manno-heptose 1,7-bisphosphate phosphatase</fullName>
    </submittedName>
</protein>
<accession>A0A1G7TV85</accession>
<dbReference type="Pfam" id="PF13580">
    <property type="entry name" value="SIS_2"/>
    <property type="match status" value="1"/>
</dbReference>
<dbReference type="InterPro" id="IPR046348">
    <property type="entry name" value="SIS_dom_sf"/>
</dbReference>
<name>A0A1G7TV85_9PROT</name>
<dbReference type="InterPro" id="IPR001347">
    <property type="entry name" value="SIS_dom"/>
</dbReference>
<dbReference type="STRING" id="83401.SAMN05421742_101110"/>
<dbReference type="PANTHER" id="PTHR30390:SF8">
    <property type="entry name" value="SUGAR ISOMERASE (SIS)"/>
    <property type="match status" value="1"/>
</dbReference>
<dbReference type="Gene3D" id="3.40.50.10490">
    <property type="entry name" value="Glucose-6-phosphate isomerase like protein, domain 1"/>
    <property type="match status" value="1"/>
</dbReference>
<dbReference type="EMBL" id="FNCV01000001">
    <property type="protein sequence ID" value="SDG39041.1"/>
    <property type="molecule type" value="Genomic_DNA"/>
</dbReference>
<dbReference type="AlphaFoldDB" id="A0A1G7TV85"/>
<evidence type="ECO:0000313" key="3">
    <source>
        <dbReference type="Proteomes" id="UP000217076"/>
    </source>
</evidence>
<organism evidence="2 3">
    <name type="scientific">Roseospirillum parvum</name>
    <dbReference type="NCBI Taxonomy" id="83401"/>
    <lineage>
        <taxon>Bacteria</taxon>
        <taxon>Pseudomonadati</taxon>
        <taxon>Pseudomonadota</taxon>
        <taxon>Alphaproteobacteria</taxon>
        <taxon>Rhodospirillales</taxon>
        <taxon>Rhodospirillaceae</taxon>
        <taxon>Roseospirillum</taxon>
    </lineage>
</organism>
<dbReference type="Proteomes" id="UP000217076">
    <property type="component" value="Unassembled WGS sequence"/>
</dbReference>
<dbReference type="GO" id="GO:0016853">
    <property type="term" value="F:isomerase activity"/>
    <property type="evidence" value="ECO:0007669"/>
    <property type="project" value="UniProtKB-KW"/>
</dbReference>
<gene>
    <name evidence="2" type="ORF">SAMN05421742_101110</name>
</gene>
<evidence type="ECO:0000259" key="1">
    <source>
        <dbReference type="PROSITE" id="PS51464"/>
    </source>
</evidence>